<evidence type="ECO:0000259" key="10">
    <source>
        <dbReference type="Pfam" id="PF02602"/>
    </source>
</evidence>
<comment type="catalytic activity">
    <reaction evidence="8 9">
        <text>hydroxymethylbilane = uroporphyrinogen III + H2O</text>
        <dbReference type="Rhea" id="RHEA:18965"/>
        <dbReference type="ChEBI" id="CHEBI:15377"/>
        <dbReference type="ChEBI" id="CHEBI:57308"/>
        <dbReference type="ChEBI" id="CHEBI:57845"/>
        <dbReference type="EC" id="4.2.1.75"/>
    </reaction>
</comment>
<dbReference type="InterPro" id="IPR039793">
    <property type="entry name" value="UROS/Hem4"/>
</dbReference>
<evidence type="ECO:0000256" key="9">
    <source>
        <dbReference type="RuleBase" id="RU366031"/>
    </source>
</evidence>
<evidence type="ECO:0000256" key="1">
    <source>
        <dbReference type="ARBA" id="ARBA00004772"/>
    </source>
</evidence>
<evidence type="ECO:0000256" key="7">
    <source>
        <dbReference type="ARBA" id="ARBA00040167"/>
    </source>
</evidence>
<evidence type="ECO:0000313" key="12">
    <source>
        <dbReference type="Proteomes" id="UP000248090"/>
    </source>
</evidence>
<evidence type="ECO:0000256" key="4">
    <source>
        <dbReference type="ARBA" id="ARBA00023239"/>
    </source>
</evidence>
<name>A0ABX5M679_9GAMM</name>
<comment type="function">
    <text evidence="6 9">Catalyzes cyclization of the linear tetrapyrrole, hydroxymethylbilane, to the macrocyclic uroporphyrinogen III.</text>
</comment>
<dbReference type="EMBL" id="LAPT01000002">
    <property type="protein sequence ID" value="PXF33103.1"/>
    <property type="molecule type" value="Genomic_DNA"/>
</dbReference>
<dbReference type="CDD" id="cd06578">
    <property type="entry name" value="HemD"/>
    <property type="match status" value="1"/>
</dbReference>
<sequence>MSSEQPADCVTGTRLEGVTILVTRPAPQGAQLQQRLQQNGAQALWLPLLETQALNEGDNGFAQTKSYILDLDLYAKVICVSRPAARFGGALIDTYWPQLPLGIDWLAVGTGTAAELRQWDIEAVTASEGEDSEALLDLPVLQADQVAEQRILILRGAGGRALLGETLAARGARVDYAELYQRRPLPWPATAMQQLAHLDLVMLTSGEALQHFNQHYQGPRDVALIVPGLRLADMARALGWNNVWQSTGAGDDAMLECINRWRHDAIC</sequence>
<keyword evidence="5 9" id="KW-0627">Porphyrin biosynthesis</keyword>
<dbReference type="Gene3D" id="3.40.50.10090">
    <property type="match status" value="2"/>
</dbReference>
<comment type="similarity">
    <text evidence="2 9">Belongs to the uroporphyrinogen-III synthase family.</text>
</comment>
<evidence type="ECO:0000256" key="3">
    <source>
        <dbReference type="ARBA" id="ARBA00013109"/>
    </source>
</evidence>
<protein>
    <recommendedName>
        <fullName evidence="7 9">Uroporphyrinogen-III synthase</fullName>
        <ecNumber evidence="3 9">4.2.1.75</ecNumber>
    </recommendedName>
</protein>
<dbReference type="Proteomes" id="UP000248090">
    <property type="component" value="Unassembled WGS sequence"/>
</dbReference>
<evidence type="ECO:0000256" key="2">
    <source>
        <dbReference type="ARBA" id="ARBA00008133"/>
    </source>
</evidence>
<dbReference type="InterPro" id="IPR036108">
    <property type="entry name" value="4pyrrol_syn_uPrphyn_synt_sf"/>
</dbReference>
<gene>
    <name evidence="11" type="ORF">WH50_00860</name>
</gene>
<feature type="domain" description="Tetrapyrrole biosynthesis uroporphyrinogen III synthase" evidence="10">
    <location>
        <begin position="31"/>
        <end position="256"/>
    </location>
</feature>
<dbReference type="Pfam" id="PF02602">
    <property type="entry name" value="HEM4"/>
    <property type="match status" value="1"/>
</dbReference>
<evidence type="ECO:0000313" key="11">
    <source>
        <dbReference type="EMBL" id="PXF33103.1"/>
    </source>
</evidence>
<accession>A0ABX5M679</accession>
<comment type="pathway">
    <text evidence="1 9">Porphyrin-containing compound metabolism; protoporphyrin-IX biosynthesis; coproporphyrinogen-III from 5-aminolevulinate: step 3/4.</text>
</comment>
<dbReference type="RefSeq" id="WP_110185612.1">
    <property type="nucleotide sequence ID" value="NZ_CP177354.1"/>
</dbReference>
<evidence type="ECO:0000256" key="6">
    <source>
        <dbReference type="ARBA" id="ARBA00037589"/>
    </source>
</evidence>
<dbReference type="EC" id="4.2.1.75" evidence="3 9"/>
<proteinExistence type="inferred from homology"/>
<dbReference type="PANTHER" id="PTHR38042">
    <property type="entry name" value="UROPORPHYRINOGEN-III SYNTHASE, CHLOROPLASTIC"/>
    <property type="match status" value="1"/>
</dbReference>
<keyword evidence="12" id="KW-1185">Reference proteome</keyword>
<dbReference type="PANTHER" id="PTHR38042:SF1">
    <property type="entry name" value="UROPORPHYRINOGEN-III SYNTHASE, CHLOROPLASTIC"/>
    <property type="match status" value="1"/>
</dbReference>
<comment type="caution">
    <text evidence="11">The sequence shown here is derived from an EMBL/GenBank/DDBJ whole genome shotgun (WGS) entry which is preliminary data.</text>
</comment>
<evidence type="ECO:0000256" key="5">
    <source>
        <dbReference type="ARBA" id="ARBA00023244"/>
    </source>
</evidence>
<organism evidence="11 12">
    <name type="scientific">Pokkaliibacter plantistimulans</name>
    <dbReference type="NCBI Taxonomy" id="1635171"/>
    <lineage>
        <taxon>Bacteria</taxon>
        <taxon>Pseudomonadati</taxon>
        <taxon>Pseudomonadota</taxon>
        <taxon>Gammaproteobacteria</taxon>
        <taxon>Oceanospirillales</taxon>
        <taxon>Balneatrichaceae</taxon>
        <taxon>Pokkaliibacter</taxon>
    </lineage>
</organism>
<dbReference type="InterPro" id="IPR003754">
    <property type="entry name" value="4pyrrol_synth_uPrphyn_synth"/>
</dbReference>
<evidence type="ECO:0000256" key="8">
    <source>
        <dbReference type="ARBA" id="ARBA00048617"/>
    </source>
</evidence>
<reference evidence="11 12" key="1">
    <citation type="submission" date="2015-03" db="EMBL/GenBank/DDBJ databases">
        <authorList>
            <person name="Krishnan R."/>
            <person name="Midha S."/>
            <person name="Patil P.B."/>
            <person name="Rameshkumar N."/>
        </authorList>
    </citation>
    <scope>NUCLEOTIDE SEQUENCE [LARGE SCALE GENOMIC DNA]</scope>
    <source>
        <strain evidence="11 12">L1E11</strain>
    </source>
</reference>
<keyword evidence="4 9" id="KW-0456">Lyase</keyword>
<dbReference type="SUPFAM" id="SSF69618">
    <property type="entry name" value="HemD-like"/>
    <property type="match status" value="1"/>
</dbReference>